<evidence type="ECO:0000313" key="1">
    <source>
        <dbReference type="EMBL" id="KAF9032551.1"/>
    </source>
</evidence>
<dbReference type="Proteomes" id="UP000772434">
    <property type="component" value="Unassembled WGS sequence"/>
</dbReference>
<accession>A0A9P5P7D0</accession>
<dbReference type="OrthoDB" id="3267861at2759"/>
<name>A0A9P5P7D0_9AGAR</name>
<reference evidence="1" key="1">
    <citation type="submission" date="2020-11" db="EMBL/GenBank/DDBJ databases">
        <authorList>
            <consortium name="DOE Joint Genome Institute"/>
            <person name="Ahrendt S."/>
            <person name="Riley R."/>
            <person name="Andreopoulos W."/>
            <person name="Labutti K."/>
            <person name="Pangilinan J."/>
            <person name="Ruiz-Duenas F.J."/>
            <person name="Barrasa J.M."/>
            <person name="Sanchez-Garcia M."/>
            <person name="Camarero S."/>
            <person name="Miyauchi S."/>
            <person name="Serrano A."/>
            <person name="Linde D."/>
            <person name="Babiker R."/>
            <person name="Drula E."/>
            <person name="Ayuso-Fernandez I."/>
            <person name="Pacheco R."/>
            <person name="Padilla G."/>
            <person name="Ferreira P."/>
            <person name="Barriuso J."/>
            <person name="Kellner H."/>
            <person name="Castanera R."/>
            <person name="Alfaro M."/>
            <person name="Ramirez L."/>
            <person name="Pisabarro A.G."/>
            <person name="Kuo A."/>
            <person name="Tritt A."/>
            <person name="Lipzen A."/>
            <person name="He G."/>
            <person name="Yan M."/>
            <person name="Ng V."/>
            <person name="Cullen D."/>
            <person name="Martin F."/>
            <person name="Rosso M.-N."/>
            <person name="Henrissat B."/>
            <person name="Hibbett D."/>
            <person name="Martinez A.T."/>
            <person name="Grigoriev I.V."/>
        </authorList>
    </citation>
    <scope>NUCLEOTIDE SEQUENCE</scope>
    <source>
        <strain evidence="1">AH 40177</strain>
    </source>
</reference>
<sequence length="156" mass="18170">YDHKRIGERHQRHCCRRVCYKGCKNDGICRFGYPHKVVEHSHFDTDSNSIILARLESDAKSFQRDFTLLYSLPVYNLLTIYLSQGKPDDTAVSTVEEVIFRIFLRKNYPPAILQALFAIPMKYVDSQPMTAAERKNLILSETCREARILYLVPIQE</sequence>
<dbReference type="EMBL" id="JADNRY010000639">
    <property type="protein sequence ID" value="KAF9032551.1"/>
    <property type="molecule type" value="Genomic_DNA"/>
</dbReference>
<dbReference type="AlphaFoldDB" id="A0A9P5P7D0"/>
<proteinExistence type="predicted"/>
<comment type="caution">
    <text evidence="1">The sequence shown here is derived from an EMBL/GenBank/DDBJ whole genome shotgun (WGS) entry which is preliminary data.</text>
</comment>
<gene>
    <name evidence="1" type="ORF">BDP27DRAFT_1245786</name>
</gene>
<keyword evidence="2" id="KW-1185">Reference proteome</keyword>
<organism evidence="1 2">
    <name type="scientific">Rhodocollybia butyracea</name>
    <dbReference type="NCBI Taxonomy" id="206335"/>
    <lineage>
        <taxon>Eukaryota</taxon>
        <taxon>Fungi</taxon>
        <taxon>Dikarya</taxon>
        <taxon>Basidiomycota</taxon>
        <taxon>Agaricomycotina</taxon>
        <taxon>Agaricomycetes</taxon>
        <taxon>Agaricomycetidae</taxon>
        <taxon>Agaricales</taxon>
        <taxon>Marasmiineae</taxon>
        <taxon>Omphalotaceae</taxon>
        <taxon>Rhodocollybia</taxon>
    </lineage>
</organism>
<evidence type="ECO:0000313" key="2">
    <source>
        <dbReference type="Proteomes" id="UP000772434"/>
    </source>
</evidence>
<feature type="non-terminal residue" evidence="1">
    <location>
        <position position="1"/>
    </location>
</feature>
<protein>
    <submittedName>
        <fullName evidence="1">Uncharacterized protein</fullName>
    </submittedName>
</protein>